<keyword evidence="5 11" id="KW-0808">Transferase</keyword>
<evidence type="ECO:0000256" key="11">
    <source>
        <dbReference type="HAMAP-Rule" id="MF_00244"/>
    </source>
</evidence>
<evidence type="ECO:0000256" key="6">
    <source>
        <dbReference type="ARBA" id="ARBA00022695"/>
    </source>
</evidence>
<dbReference type="HAMAP" id="MF_00244">
    <property type="entry name" value="NaMN_adenylyltr"/>
    <property type="match status" value="1"/>
</dbReference>
<dbReference type="GO" id="GO:0009435">
    <property type="term" value="P:NAD+ biosynthetic process"/>
    <property type="evidence" value="ECO:0007669"/>
    <property type="project" value="UniProtKB-UniRule"/>
</dbReference>
<dbReference type="RefSeq" id="WP_015405029.1">
    <property type="nucleotide sequence ID" value="NC_020304.1"/>
</dbReference>
<evidence type="ECO:0000259" key="12">
    <source>
        <dbReference type="Pfam" id="PF01467"/>
    </source>
</evidence>
<dbReference type="UniPathway" id="UPA00253">
    <property type="reaction ID" value="UER00332"/>
</dbReference>
<feature type="domain" description="Cytidyltransferase-like" evidence="12">
    <location>
        <begin position="7"/>
        <end position="187"/>
    </location>
</feature>
<organism evidence="13 14">
    <name type="scientific">Desulfocapsa sulfexigens (strain DSM 10523 / SB164P1)</name>
    <dbReference type="NCBI Taxonomy" id="1167006"/>
    <lineage>
        <taxon>Bacteria</taxon>
        <taxon>Pseudomonadati</taxon>
        <taxon>Thermodesulfobacteriota</taxon>
        <taxon>Desulfobulbia</taxon>
        <taxon>Desulfobulbales</taxon>
        <taxon>Desulfocapsaceae</taxon>
        <taxon>Desulfocapsa</taxon>
    </lineage>
</organism>
<dbReference type="STRING" id="1167006.UWK_02812"/>
<dbReference type="Proteomes" id="UP000011721">
    <property type="component" value="Chromosome"/>
</dbReference>
<dbReference type="NCBIfam" id="TIGR00482">
    <property type="entry name" value="nicotinate (nicotinamide) nucleotide adenylyltransferase"/>
    <property type="match status" value="1"/>
</dbReference>
<dbReference type="Pfam" id="PF01467">
    <property type="entry name" value="CTP_transf_like"/>
    <property type="match status" value="1"/>
</dbReference>
<evidence type="ECO:0000256" key="1">
    <source>
        <dbReference type="ARBA" id="ARBA00002324"/>
    </source>
</evidence>
<evidence type="ECO:0000256" key="2">
    <source>
        <dbReference type="ARBA" id="ARBA00005019"/>
    </source>
</evidence>
<comment type="similarity">
    <text evidence="3 11">Belongs to the NadD family.</text>
</comment>
<dbReference type="GO" id="GO:0005524">
    <property type="term" value="F:ATP binding"/>
    <property type="evidence" value="ECO:0007669"/>
    <property type="project" value="UniProtKB-KW"/>
</dbReference>
<comment type="catalytic activity">
    <reaction evidence="10 11">
        <text>nicotinate beta-D-ribonucleotide + ATP + H(+) = deamido-NAD(+) + diphosphate</text>
        <dbReference type="Rhea" id="RHEA:22860"/>
        <dbReference type="ChEBI" id="CHEBI:15378"/>
        <dbReference type="ChEBI" id="CHEBI:30616"/>
        <dbReference type="ChEBI" id="CHEBI:33019"/>
        <dbReference type="ChEBI" id="CHEBI:57502"/>
        <dbReference type="ChEBI" id="CHEBI:58437"/>
        <dbReference type="EC" id="2.7.7.18"/>
    </reaction>
</comment>
<dbReference type="PANTHER" id="PTHR39321:SF3">
    <property type="entry name" value="PHOSPHOPANTETHEINE ADENYLYLTRANSFERASE"/>
    <property type="match status" value="1"/>
</dbReference>
<dbReference type="PATRIC" id="fig|1167006.5.peg.3037"/>
<dbReference type="SUPFAM" id="SSF52374">
    <property type="entry name" value="Nucleotidylyl transferase"/>
    <property type="match status" value="1"/>
</dbReference>
<dbReference type="Gene3D" id="3.40.50.620">
    <property type="entry name" value="HUPs"/>
    <property type="match status" value="1"/>
</dbReference>
<accession>M1P788</accession>
<keyword evidence="9 11" id="KW-0520">NAD</keyword>
<keyword evidence="6 11" id="KW-0548">Nucleotidyltransferase</keyword>
<evidence type="ECO:0000313" key="14">
    <source>
        <dbReference type="Proteomes" id="UP000011721"/>
    </source>
</evidence>
<comment type="pathway">
    <text evidence="2 11">Cofactor biosynthesis; NAD(+) biosynthesis; deamido-NAD(+) from nicotinate D-ribonucleotide: step 1/1.</text>
</comment>
<evidence type="ECO:0000256" key="5">
    <source>
        <dbReference type="ARBA" id="ARBA00022679"/>
    </source>
</evidence>
<evidence type="ECO:0000256" key="9">
    <source>
        <dbReference type="ARBA" id="ARBA00023027"/>
    </source>
</evidence>
<protein>
    <recommendedName>
        <fullName evidence="11">Probable nicotinate-nucleotide adenylyltransferase</fullName>
        <ecNumber evidence="11">2.7.7.18</ecNumber>
    </recommendedName>
    <alternativeName>
        <fullName evidence="11">Deamido-NAD(+) diphosphorylase</fullName>
    </alternativeName>
    <alternativeName>
        <fullName evidence="11">Deamido-NAD(+) pyrophosphorylase</fullName>
    </alternativeName>
    <alternativeName>
        <fullName evidence="11">Nicotinate mononucleotide adenylyltransferase</fullName>
        <shortName evidence="11">NaMN adenylyltransferase</shortName>
    </alternativeName>
</protein>
<dbReference type="AlphaFoldDB" id="M1P788"/>
<sequence length="214" mass="23956">MIHRTGILGGTFDPVHNGHLALAAAAGNVCDLSEVVLLPAAVPPHKATKDITKFSHRAAMLTLAVRDNPLFYVSTIEELLPSPSYTIDTLQYLRIHSAGASQFYFITGADAFLDILSWHKYEDVLMASHFIVFSRNGCKNKKLNKLLLFLNYKKQTNNWWYNQKSRKSIYTSTIALPTVSSSEVRKRISSGKGVDSLVPEEVARYIRDHGLYKA</sequence>
<evidence type="ECO:0000256" key="7">
    <source>
        <dbReference type="ARBA" id="ARBA00022741"/>
    </source>
</evidence>
<name>M1P788_DESSD</name>
<evidence type="ECO:0000256" key="4">
    <source>
        <dbReference type="ARBA" id="ARBA00022642"/>
    </source>
</evidence>
<dbReference type="NCBIfam" id="NF000840">
    <property type="entry name" value="PRK00071.1-3"/>
    <property type="match status" value="1"/>
</dbReference>
<dbReference type="InterPro" id="IPR014729">
    <property type="entry name" value="Rossmann-like_a/b/a_fold"/>
</dbReference>
<dbReference type="KEGG" id="dsf:UWK_02812"/>
<keyword evidence="14" id="KW-1185">Reference proteome</keyword>
<dbReference type="NCBIfam" id="TIGR00125">
    <property type="entry name" value="cyt_tran_rel"/>
    <property type="match status" value="1"/>
</dbReference>
<reference evidence="14" key="1">
    <citation type="journal article" date="2013" name="Stand. Genomic Sci.">
        <title>Complete genome sequence of Desulfocapsa sulfexigens, a marine deltaproteobacterium specialized in disproportionating inorganic sulfur compounds.</title>
        <authorList>
            <person name="Finster K.W."/>
            <person name="Kjeldsen K.U."/>
            <person name="Kube M."/>
            <person name="Reinhardt R."/>
            <person name="Mussmann M."/>
            <person name="Amann R."/>
            <person name="Schreiber L."/>
        </authorList>
    </citation>
    <scope>NUCLEOTIDE SEQUENCE [LARGE SCALE GENOMIC DNA]</scope>
    <source>
        <strain evidence="14">DSM 10523 / SB164P1</strain>
    </source>
</reference>
<dbReference type="PANTHER" id="PTHR39321">
    <property type="entry name" value="NICOTINATE-NUCLEOTIDE ADENYLYLTRANSFERASE-RELATED"/>
    <property type="match status" value="1"/>
</dbReference>
<evidence type="ECO:0000313" key="13">
    <source>
        <dbReference type="EMBL" id="AGF79343.1"/>
    </source>
</evidence>
<dbReference type="EC" id="2.7.7.18" evidence="11"/>
<dbReference type="CDD" id="cd02165">
    <property type="entry name" value="NMNAT"/>
    <property type="match status" value="1"/>
</dbReference>
<keyword evidence="7 11" id="KW-0547">Nucleotide-binding</keyword>
<gene>
    <name evidence="11" type="primary">nadD</name>
    <name evidence="13" type="ordered locus">UWK_02812</name>
</gene>
<evidence type="ECO:0000256" key="10">
    <source>
        <dbReference type="ARBA" id="ARBA00048721"/>
    </source>
</evidence>
<dbReference type="InterPro" id="IPR005248">
    <property type="entry name" value="NadD/NMNAT"/>
</dbReference>
<comment type="function">
    <text evidence="1 11">Catalyzes the reversible adenylation of nicotinate mononucleotide (NaMN) to nicotinic acid adenine dinucleotide (NaAD).</text>
</comment>
<evidence type="ECO:0000256" key="3">
    <source>
        <dbReference type="ARBA" id="ARBA00009014"/>
    </source>
</evidence>
<keyword evidence="8 11" id="KW-0067">ATP-binding</keyword>
<dbReference type="eggNOG" id="COG1057">
    <property type="taxonomic scope" value="Bacteria"/>
</dbReference>
<dbReference type="EMBL" id="CP003985">
    <property type="protein sequence ID" value="AGF79343.1"/>
    <property type="molecule type" value="Genomic_DNA"/>
</dbReference>
<evidence type="ECO:0000256" key="8">
    <source>
        <dbReference type="ARBA" id="ARBA00022840"/>
    </source>
</evidence>
<dbReference type="HOGENOM" id="CLU_069765_0_1_7"/>
<keyword evidence="4 11" id="KW-0662">Pyridine nucleotide biosynthesis</keyword>
<proteinExistence type="inferred from homology"/>
<dbReference type="GO" id="GO:0004515">
    <property type="term" value="F:nicotinate-nucleotide adenylyltransferase activity"/>
    <property type="evidence" value="ECO:0007669"/>
    <property type="project" value="UniProtKB-UniRule"/>
</dbReference>
<dbReference type="InterPro" id="IPR004821">
    <property type="entry name" value="Cyt_trans-like"/>
</dbReference>